<dbReference type="PROSITE" id="PS50013">
    <property type="entry name" value="CHROMO_2"/>
    <property type="match status" value="1"/>
</dbReference>
<dbReference type="InterPro" id="IPR023780">
    <property type="entry name" value="Chromo_domain"/>
</dbReference>
<dbReference type="CDD" id="cd00024">
    <property type="entry name" value="CD_CSD"/>
    <property type="match status" value="1"/>
</dbReference>
<dbReference type="InterPro" id="IPR000953">
    <property type="entry name" value="Chromo/chromo_shadow_dom"/>
</dbReference>
<dbReference type="Pfam" id="PF00385">
    <property type="entry name" value="Chromo"/>
    <property type="match status" value="1"/>
</dbReference>
<dbReference type="Gene3D" id="2.40.50.40">
    <property type="match status" value="1"/>
</dbReference>
<dbReference type="Proteomes" id="UP001159405">
    <property type="component" value="Unassembled WGS sequence"/>
</dbReference>
<evidence type="ECO:0000313" key="3">
    <source>
        <dbReference type="Proteomes" id="UP001159405"/>
    </source>
</evidence>
<evidence type="ECO:0000259" key="1">
    <source>
        <dbReference type="PROSITE" id="PS50013"/>
    </source>
</evidence>
<organism evidence="2 3">
    <name type="scientific">Porites lobata</name>
    <dbReference type="NCBI Taxonomy" id="104759"/>
    <lineage>
        <taxon>Eukaryota</taxon>
        <taxon>Metazoa</taxon>
        <taxon>Cnidaria</taxon>
        <taxon>Anthozoa</taxon>
        <taxon>Hexacorallia</taxon>
        <taxon>Scleractinia</taxon>
        <taxon>Fungiina</taxon>
        <taxon>Poritidae</taxon>
        <taxon>Porites</taxon>
    </lineage>
</organism>
<feature type="domain" description="Chromo" evidence="1">
    <location>
        <begin position="101"/>
        <end position="141"/>
    </location>
</feature>
<dbReference type="EMBL" id="CALNXK010000038">
    <property type="protein sequence ID" value="CAH3123302.1"/>
    <property type="molecule type" value="Genomic_DNA"/>
</dbReference>
<protein>
    <recommendedName>
        <fullName evidence="1">Chromo domain-containing protein</fullName>
    </recommendedName>
</protein>
<dbReference type="InterPro" id="IPR016197">
    <property type="entry name" value="Chromo-like_dom_sf"/>
</dbReference>
<dbReference type="PANTHER" id="PTHR46585:SF1">
    <property type="entry name" value="CHROMO DOMAIN-CONTAINING PROTEIN"/>
    <property type="match status" value="1"/>
</dbReference>
<comment type="caution">
    <text evidence="2">The sequence shown here is derived from an EMBL/GenBank/DDBJ whole genome shotgun (WGS) entry which is preliminary data.</text>
</comment>
<dbReference type="PANTHER" id="PTHR46585">
    <property type="entry name" value="INTEGRASE CORE DOMAIN CONTAINING PROTEIN"/>
    <property type="match status" value="1"/>
</dbReference>
<sequence length="141" mass="16789">MTPIEASKKKNESTVYFNLYDDVEQLSSKPKFKIGDKVRISKYKRKVFDKGYTVNWTEEIFLIDKIQSTNPITHRLKDLNNEEIQESFYEPKLLKATQDIFRIDKIIRRDYKKKQALVKWLGYSDDFNSWIPLSSLQDLSN</sequence>
<proteinExistence type="predicted"/>
<accession>A0ABN8NW25</accession>
<name>A0ABN8NW25_9CNID</name>
<evidence type="ECO:0000313" key="2">
    <source>
        <dbReference type="EMBL" id="CAH3123302.1"/>
    </source>
</evidence>
<reference evidence="2 3" key="1">
    <citation type="submission" date="2022-05" db="EMBL/GenBank/DDBJ databases">
        <authorList>
            <consortium name="Genoscope - CEA"/>
            <person name="William W."/>
        </authorList>
    </citation>
    <scope>NUCLEOTIDE SEQUENCE [LARGE SCALE GENOMIC DNA]</scope>
</reference>
<dbReference type="SUPFAM" id="SSF54160">
    <property type="entry name" value="Chromo domain-like"/>
    <property type="match status" value="1"/>
</dbReference>
<keyword evidence="3" id="KW-1185">Reference proteome</keyword>
<gene>
    <name evidence="2" type="ORF">PLOB_00029883</name>
</gene>